<proteinExistence type="inferred from homology"/>
<dbReference type="GO" id="GO:0016117">
    <property type="term" value="P:carotenoid biosynthetic process"/>
    <property type="evidence" value="ECO:0007669"/>
    <property type="project" value="UniProtKB-KW"/>
</dbReference>
<keyword evidence="2 4" id="KW-0125">Carotenoid biosynthesis</keyword>
<dbReference type="InterPro" id="IPR014105">
    <property type="entry name" value="Carotenoid/retinoid_OxRdtase"/>
</dbReference>
<dbReference type="Pfam" id="PF01593">
    <property type="entry name" value="Amino_oxidase"/>
    <property type="match status" value="1"/>
</dbReference>
<evidence type="ECO:0000259" key="5">
    <source>
        <dbReference type="Pfam" id="PF01593"/>
    </source>
</evidence>
<dbReference type="GO" id="GO:0016491">
    <property type="term" value="F:oxidoreductase activity"/>
    <property type="evidence" value="ECO:0007669"/>
    <property type="project" value="UniProtKB-KW"/>
</dbReference>
<dbReference type="PANTHER" id="PTHR43734">
    <property type="entry name" value="PHYTOENE DESATURASE"/>
    <property type="match status" value="1"/>
</dbReference>
<evidence type="ECO:0000256" key="1">
    <source>
        <dbReference type="ARBA" id="ARBA00004829"/>
    </source>
</evidence>
<comment type="similarity">
    <text evidence="4">Belongs to the carotenoid/retinoid oxidoreductase family.</text>
</comment>
<gene>
    <name evidence="6" type="ORF">EV380_2602</name>
</gene>
<organism evidence="6 7">
    <name type="scientific">Zhihengliuella halotolerans</name>
    <dbReference type="NCBI Taxonomy" id="370736"/>
    <lineage>
        <taxon>Bacteria</taxon>
        <taxon>Bacillati</taxon>
        <taxon>Actinomycetota</taxon>
        <taxon>Actinomycetes</taxon>
        <taxon>Micrococcales</taxon>
        <taxon>Micrococcaceae</taxon>
        <taxon>Zhihengliuella</taxon>
    </lineage>
</organism>
<comment type="pathway">
    <text evidence="1 4">Carotenoid biosynthesis.</text>
</comment>
<dbReference type="InterPro" id="IPR002937">
    <property type="entry name" value="Amino_oxidase"/>
</dbReference>
<accession>A0A4V2GA65</accession>
<feature type="domain" description="Amine oxidase" evidence="5">
    <location>
        <begin position="12"/>
        <end position="504"/>
    </location>
</feature>
<keyword evidence="3 4" id="KW-0560">Oxidoreductase</keyword>
<sequence>MSGRAVVVGGGFSGLATAGLLARDGHRVTLLEQHDDLGGRSGRWSAEGFRFDTGPSWYLMPEVIDRWFRLMGTSAARELELTRLDPAYRVWFGPGSAAVDVRSGREHALRLFEELEPGSTARAARYLDSAAETYDLATRRFLYDGFASPRGLLRPEVLQNLPKLARLLGTSLHDGAASAFRDPRIHQLLGYPAVFLGTTPYRAPGLYHLMSHLDLDDGVLYPRGGFAALVDAMERVVRAAGAEIRTGATVTAIETRRMRQRGPSRARVDAVAYRDRAGTSRRVGAEIVVAAADLHHVQQQLLEPGLRDWSGKRLGRTDPGPGAVLLCAGIEGELPELAHHNLLFTPDWRDNFSRISGGRPLQAETSIYASKTSATDPGAARDGHENLFVLVPSPARSEHGPGAGDRGGDPAIEAVADRALAQLSRWSGVPDLADRVVVRRTWGPGDFARDLNAFRGSALGPAHTLAQSAFFRPGNRSSRVLGLFFAGASVRPGIGVPMCMISAEIVLKAVRGDVSGDPVPLDEKREAHA</sequence>
<evidence type="ECO:0000256" key="4">
    <source>
        <dbReference type="RuleBase" id="RU362075"/>
    </source>
</evidence>
<evidence type="ECO:0000256" key="2">
    <source>
        <dbReference type="ARBA" id="ARBA00022746"/>
    </source>
</evidence>
<dbReference type="Proteomes" id="UP000292685">
    <property type="component" value="Unassembled WGS sequence"/>
</dbReference>
<evidence type="ECO:0000313" key="6">
    <source>
        <dbReference type="EMBL" id="RZU62996.1"/>
    </source>
</evidence>
<dbReference type="OrthoDB" id="9774675at2"/>
<dbReference type="RefSeq" id="WP_130451494.1">
    <property type="nucleotide sequence ID" value="NZ_SHLA01000001.1"/>
</dbReference>
<comment type="caution">
    <text evidence="6">The sequence shown here is derived from an EMBL/GenBank/DDBJ whole genome shotgun (WGS) entry which is preliminary data.</text>
</comment>
<dbReference type="SUPFAM" id="SSF51905">
    <property type="entry name" value="FAD/NAD(P)-binding domain"/>
    <property type="match status" value="1"/>
</dbReference>
<dbReference type="EMBL" id="SHLA01000001">
    <property type="protein sequence ID" value="RZU62996.1"/>
    <property type="molecule type" value="Genomic_DNA"/>
</dbReference>
<reference evidence="6 7" key="1">
    <citation type="submission" date="2019-02" db="EMBL/GenBank/DDBJ databases">
        <title>Sequencing the genomes of 1000 actinobacteria strains.</title>
        <authorList>
            <person name="Klenk H.-P."/>
        </authorList>
    </citation>
    <scope>NUCLEOTIDE SEQUENCE [LARGE SCALE GENOMIC DNA]</scope>
    <source>
        <strain evidence="6 7">DSM 17364</strain>
    </source>
</reference>
<evidence type="ECO:0000256" key="3">
    <source>
        <dbReference type="ARBA" id="ARBA00023002"/>
    </source>
</evidence>
<dbReference type="AlphaFoldDB" id="A0A4V2GA65"/>
<dbReference type="InterPro" id="IPR036188">
    <property type="entry name" value="FAD/NAD-bd_sf"/>
</dbReference>
<protein>
    <submittedName>
        <fullName evidence="6">Phytoene desaturase</fullName>
    </submittedName>
</protein>
<dbReference type="PANTHER" id="PTHR43734:SF1">
    <property type="entry name" value="PHYTOENE DESATURASE"/>
    <property type="match status" value="1"/>
</dbReference>
<dbReference type="NCBIfam" id="TIGR02734">
    <property type="entry name" value="crtI_fam"/>
    <property type="match status" value="1"/>
</dbReference>
<dbReference type="Gene3D" id="3.50.50.60">
    <property type="entry name" value="FAD/NAD(P)-binding domain"/>
    <property type="match status" value="2"/>
</dbReference>
<keyword evidence="7" id="KW-1185">Reference proteome</keyword>
<name>A0A4V2GA65_9MICC</name>
<evidence type="ECO:0000313" key="7">
    <source>
        <dbReference type="Proteomes" id="UP000292685"/>
    </source>
</evidence>